<feature type="transmembrane region" description="Helical" evidence="5">
    <location>
        <begin position="435"/>
        <end position="454"/>
    </location>
</feature>
<dbReference type="EMBL" id="FMXB01000014">
    <property type="protein sequence ID" value="SDA63029.1"/>
    <property type="molecule type" value="Genomic_DNA"/>
</dbReference>
<dbReference type="RefSeq" id="WP_149732322.1">
    <property type="nucleotide sequence ID" value="NZ_FMXB01000014.1"/>
</dbReference>
<reference evidence="7 8" key="1">
    <citation type="submission" date="2016-10" db="EMBL/GenBank/DDBJ databases">
        <authorList>
            <person name="Varghese N."/>
            <person name="Submissions S."/>
        </authorList>
    </citation>
    <scope>NUCLEOTIDE SEQUENCE [LARGE SCALE GENOMIC DNA]</scope>
    <source>
        <strain evidence="7 8">DSM 16643</strain>
    </source>
</reference>
<keyword evidence="3 5" id="KW-1133">Transmembrane helix</keyword>
<feature type="transmembrane region" description="Helical" evidence="5">
    <location>
        <begin position="54"/>
        <end position="73"/>
    </location>
</feature>
<organism evidence="7 8">
    <name type="scientific">Methanobrevibacter millerae</name>
    <dbReference type="NCBI Taxonomy" id="230361"/>
    <lineage>
        <taxon>Archaea</taxon>
        <taxon>Methanobacteriati</taxon>
        <taxon>Methanobacteriota</taxon>
        <taxon>Methanomada group</taxon>
        <taxon>Methanobacteria</taxon>
        <taxon>Methanobacteriales</taxon>
        <taxon>Methanobacteriaceae</taxon>
        <taxon>Methanobrevibacter</taxon>
    </lineage>
</organism>
<feature type="domain" description="Integral membrane bound transporter" evidence="6">
    <location>
        <begin position="328"/>
        <end position="449"/>
    </location>
</feature>
<keyword evidence="4 5" id="KW-0472">Membrane</keyword>
<feature type="transmembrane region" description="Helical" evidence="5">
    <location>
        <begin position="80"/>
        <end position="100"/>
    </location>
</feature>
<proteinExistence type="predicted"/>
<evidence type="ECO:0000313" key="8">
    <source>
        <dbReference type="Proteomes" id="UP000323439"/>
    </source>
</evidence>
<sequence length="592" mass="68368">MDKGLKRKIFMFSALIGAMIFYLIFFGRKNIAVGIMIIIAAFMNLKDDLSYKPGLSFIKVLGLLLVLGIVSYFNSPITILSCILTFLVVFGTTFSSYHLFRSDVYMPYLLCYFIMSANPVTLENLPLRLMALVCGAVFIVGLNIILNRDKHYNISKETLNNLIEEVNKSIDLKLEGKDVSMDSFKTAKEFYLSLYQRFEYKYFPSPKQQSILNIIKAFQSIGYLLSKSNPTDNELRYIKKVLSEIREIKIEEVFEGVEIETKGMMHILLNLEIIANELDKDLSDNITAPDKKILTQIFKPFNKRQFNFRSVKFVFAFKMALIMLLWEVLTMLFNLPFTKWLFFVTVSMMVPYIDDMKYTAQKRIMGTFLGVFIFAIILIVMPVIPISKSAVIIIVVVICLFVFVWKMKDRLIRNTATTLMSVMTSLSYIEAPDAITLKILWVIVGIAAVSLFNFKFLPYSVEKETRNNLENCYLLNEKSIDLIRQKCHGDNTEYKTTLFVSESIVRENIQINDDNKELYNLQFMISNLCNFILSYLDVNGCSDELNKNLLDIIDKDANVNENLDSKESVMAWSMRNTIDMFKKERELMNDIA</sequence>
<evidence type="ECO:0000256" key="1">
    <source>
        <dbReference type="ARBA" id="ARBA00004141"/>
    </source>
</evidence>
<protein>
    <submittedName>
        <fullName evidence="7">Fusaric acid resistance protein-like</fullName>
    </submittedName>
</protein>
<gene>
    <name evidence="7" type="ORF">SAMN02910315_01803</name>
</gene>
<evidence type="ECO:0000313" key="7">
    <source>
        <dbReference type="EMBL" id="SDA63029.1"/>
    </source>
</evidence>
<feature type="transmembrane region" description="Helical" evidence="5">
    <location>
        <begin position="390"/>
        <end position="405"/>
    </location>
</feature>
<accession>A0A1G5WXZ7</accession>
<dbReference type="Proteomes" id="UP000323439">
    <property type="component" value="Unassembled WGS sequence"/>
</dbReference>
<keyword evidence="8" id="KW-1185">Reference proteome</keyword>
<comment type="subcellular location">
    <subcellularLocation>
        <location evidence="1">Membrane</location>
        <topology evidence="1">Multi-pass membrane protein</topology>
    </subcellularLocation>
</comment>
<feature type="transmembrane region" description="Helical" evidence="5">
    <location>
        <begin position="313"/>
        <end position="331"/>
    </location>
</feature>
<dbReference type="OrthoDB" id="77548at2157"/>
<evidence type="ECO:0000259" key="6">
    <source>
        <dbReference type="Pfam" id="PF13515"/>
    </source>
</evidence>
<feature type="transmembrane region" description="Helical" evidence="5">
    <location>
        <begin position="125"/>
        <end position="146"/>
    </location>
</feature>
<dbReference type="GO" id="GO:0016020">
    <property type="term" value="C:membrane"/>
    <property type="evidence" value="ECO:0007669"/>
    <property type="project" value="UniProtKB-SubCell"/>
</dbReference>
<feature type="transmembrane region" description="Helical" evidence="5">
    <location>
        <begin position="12"/>
        <end position="42"/>
    </location>
</feature>
<evidence type="ECO:0000256" key="2">
    <source>
        <dbReference type="ARBA" id="ARBA00022692"/>
    </source>
</evidence>
<evidence type="ECO:0000256" key="4">
    <source>
        <dbReference type="ARBA" id="ARBA00023136"/>
    </source>
</evidence>
<dbReference type="Pfam" id="PF13515">
    <property type="entry name" value="FUSC_2"/>
    <property type="match status" value="1"/>
</dbReference>
<feature type="transmembrane region" description="Helical" evidence="5">
    <location>
        <begin position="365"/>
        <end position="384"/>
    </location>
</feature>
<keyword evidence="2 5" id="KW-0812">Transmembrane</keyword>
<evidence type="ECO:0000256" key="3">
    <source>
        <dbReference type="ARBA" id="ARBA00022989"/>
    </source>
</evidence>
<dbReference type="InterPro" id="IPR049453">
    <property type="entry name" value="Memb_transporter_dom"/>
</dbReference>
<feature type="transmembrane region" description="Helical" evidence="5">
    <location>
        <begin position="337"/>
        <end position="353"/>
    </location>
</feature>
<dbReference type="AlphaFoldDB" id="A0A1G5WXZ7"/>
<evidence type="ECO:0000256" key="5">
    <source>
        <dbReference type="SAM" id="Phobius"/>
    </source>
</evidence>
<name>A0A1G5WXZ7_9EURY</name>